<dbReference type="Pfam" id="PF22933">
    <property type="entry name" value="ComC_SSD"/>
    <property type="match status" value="1"/>
</dbReference>
<keyword evidence="1" id="KW-0812">Transmembrane</keyword>
<keyword evidence="5" id="KW-1185">Reference proteome</keyword>
<evidence type="ECO:0000313" key="4">
    <source>
        <dbReference type="EMBL" id="EGG13379.1"/>
    </source>
</evidence>
<dbReference type="InterPro" id="IPR054484">
    <property type="entry name" value="ComC_SSD"/>
</dbReference>
<dbReference type="EMBL" id="GL883029">
    <property type="protein sequence ID" value="EGG13379.1"/>
    <property type="molecule type" value="Genomic_DNA"/>
</dbReference>
<dbReference type="PROSITE" id="PS51257">
    <property type="entry name" value="PROKAR_LIPOPROTEIN"/>
    <property type="match status" value="1"/>
</dbReference>
<dbReference type="RefSeq" id="XP_004350083.1">
    <property type="nucleotide sequence ID" value="XM_004350033.1"/>
</dbReference>
<dbReference type="AlphaFoldDB" id="F4QF20"/>
<organism evidence="4 5">
    <name type="scientific">Cavenderia fasciculata</name>
    <name type="common">Slime mold</name>
    <name type="synonym">Dictyostelium fasciculatum</name>
    <dbReference type="NCBI Taxonomy" id="261658"/>
    <lineage>
        <taxon>Eukaryota</taxon>
        <taxon>Amoebozoa</taxon>
        <taxon>Evosea</taxon>
        <taxon>Eumycetozoa</taxon>
        <taxon>Dictyostelia</taxon>
        <taxon>Acytosteliales</taxon>
        <taxon>Cavenderiaceae</taxon>
        <taxon>Cavenderia</taxon>
    </lineage>
</organism>
<feature type="transmembrane region" description="Helical" evidence="1">
    <location>
        <begin position="987"/>
        <end position="1013"/>
    </location>
</feature>
<sequence length="1040" mass="115440">MKGYLHCVLLIATLLACFYTPVVECQGLPPAEIDSVYYMIKYLGSTIPQVGTELCQQTTYIQCSTITGELHITSISIYVEVYNNVGQPNFNLQQFELPYLQSLVLVSRANQVFDSSNNLNALIHRVNTLPALVRLTIQGDVAMQSIPNDFPKLLPSLREIFLVENKKLRLVGSSFFNNTSLETIYIRTVEQNVLQDIPIGQYHRLPKLKKLVVTVSPTASSSAYLNSDTTPNLIYLDFALNSTAAYSLNFKVIRKMDQVQGSLIMVMDGPKPKDSIVNLKLIGSATLAPDNMNEYNNLKNLTYESNSLNDMPFGSGFYPPSLSILEFRSNDLVLFFQNTILPSTLSTLNIDDSKLTGSLPVNVFTNVLKNGEFNLMLNNNENLVGMVPPDLCSLRSLQIKNTGFNQVPDCFYCYSDNPTIIQMDLQIPQNFICSSTFDNPEPFYAANGLLENQSGQNLGWGNPLDNVLAVIPNKRISFFNIPLNSTSLTFDLNPSSSVSNVHTISIVDATVQFIISNGEVDISSKYIGSPSPAYLAINISMDYVNPSLTHVVKFGVIPSTIDCINVRVTYTQVSCQIFTKIDAGTYMVYIQNPYAITGKNLKLAIGAPYNYPVVSSAQLSTNASQLELFGYFGETPALAEISFNQTIGCNSYHINSSYLSCTIDPTKFQTPGPISLSVTVDSSNVILNNLLYIQYPPSINLKQKCIDETQNCYGHGECNDQGICICQQGYQDNCKLKVEPNVTFVKNETQPTATFQLNDDYKFEFSMVSIEEIDSDNNIVSQLITNNWTVSYDNSTTSVDRLVYTLSPSLLQPSVTIQTTIEFSNISRSVLFGDTLLNVSANSIKIGVNVTNWNFQSFLTHLRIVFSTTLDADQQSFVENCQETQIPIFSDDEASTESYLRVIKGSTQFYGRFLSYSYSNGRKTFTKNEFINQTRIVGQEQDGNLYTAYIGIHVPQCSSCLLDPDFSALVSPKKENTGQCDEEDNSMVWKIAVGASVGGAVFIALVIATVLFLKDSNSFRIRVNAAKSIMMRKKKGVELD</sequence>
<dbReference type="PANTHER" id="PTHR24032:SF16">
    <property type="entry name" value="EGF-LIKE DOMAIN-CONTAINING PROTEIN"/>
    <property type="match status" value="1"/>
</dbReference>
<dbReference type="InterPro" id="IPR032675">
    <property type="entry name" value="LRR_dom_sf"/>
</dbReference>
<evidence type="ECO:0000256" key="1">
    <source>
        <dbReference type="SAM" id="Phobius"/>
    </source>
</evidence>
<dbReference type="Proteomes" id="UP000007797">
    <property type="component" value="Unassembled WGS sequence"/>
</dbReference>
<feature type="chain" id="PRO_5003314033" description="ComC supersandwich domain-containing protein" evidence="2">
    <location>
        <begin position="26"/>
        <end position="1040"/>
    </location>
</feature>
<dbReference type="InterPro" id="IPR053331">
    <property type="entry name" value="EGF-like_comC"/>
</dbReference>
<accession>F4QF20</accession>
<dbReference type="Gene3D" id="3.80.10.10">
    <property type="entry name" value="Ribonuclease Inhibitor"/>
    <property type="match status" value="2"/>
</dbReference>
<name>F4QF20_CACFS</name>
<keyword evidence="1" id="KW-0472">Membrane</keyword>
<gene>
    <name evidence="4" type="ORF">DFA_11140</name>
</gene>
<evidence type="ECO:0000313" key="5">
    <source>
        <dbReference type="Proteomes" id="UP000007797"/>
    </source>
</evidence>
<keyword evidence="1" id="KW-1133">Transmembrane helix</keyword>
<keyword evidence="2" id="KW-0732">Signal</keyword>
<evidence type="ECO:0000259" key="3">
    <source>
        <dbReference type="Pfam" id="PF22933"/>
    </source>
</evidence>
<feature type="domain" description="ComC supersandwich" evidence="3">
    <location>
        <begin position="753"/>
        <end position="969"/>
    </location>
</feature>
<evidence type="ECO:0000256" key="2">
    <source>
        <dbReference type="SAM" id="SignalP"/>
    </source>
</evidence>
<reference evidence="5" key="1">
    <citation type="journal article" date="2011" name="Genome Res.">
        <title>Phylogeny-wide analysis of social amoeba genomes highlights ancient origins for complex intercellular communication.</title>
        <authorList>
            <person name="Heidel A.J."/>
            <person name="Lawal H.M."/>
            <person name="Felder M."/>
            <person name="Schilde C."/>
            <person name="Helps N.R."/>
            <person name="Tunggal B."/>
            <person name="Rivero F."/>
            <person name="John U."/>
            <person name="Schleicher M."/>
            <person name="Eichinger L."/>
            <person name="Platzer M."/>
            <person name="Noegel A.A."/>
            <person name="Schaap P."/>
            <person name="Gloeckner G."/>
        </authorList>
    </citation>
    <scope>NUCLEOTIDE SEQUENCE [LARGE SCALE GENOMIC DNA]</scope>
    <source>
        <strain evidence="5">SH3</strain>
    </source>
</reference>
<dbReference type="PANTHER" id="PTHR24032">
    <property type="entry name" value="EGF-LIKE DOMAIN-CONTAINING PROTEIN-RELATED-RELATED"/>
    <property type="match status" value="1"/>
</dbReference>
<protein>
    <recommendedName>
        <fullName evidence="3">ComC supersandwich domain-containing protein</fullName>
    </recommendedName>
</protein>
<dbReference type="GeneID" id="14866393"/>
<proteinExistence type="predicted"/>
<feature type="signal peptide" evidence="2">
    <location>
        <begin position="1"/>
        <end position="25"/>
    </location>
</feature>
<dbReference type="SUPFAM" id="SSF52058">
    <property type="entry name" value="L domain-like"/>
    <property type="match status" value="1"/>
</dbReference>
<dbReference type="KEGG" id="dfa:DFA_11140"/>